<feature type="domain" description="IPT/TIG" evidence="1">
    <location>
        <begin position="124"/>
        <end position="207"/>
    </location>
</feature>
<evidence type="ECO:0000313" key="2">
    <source>
        <dbReference type="EMBL" id="OBY64722.1"/>
    </source>
</evidence>
<name>A0A1B8TYQ1_9FLAO</name>
<comment type="caution">
    <text evidence="2">The sequence shown here is derived from an EMBL/GenBank/DDBJ whole genome shotgun (WGS) entry which is preliminary data.</text>
</comment>
<dbReference type="Gene3D" id="2.60.40.10">
    <property type="entry name" value="Immunoglobulins"/>
    <property type="match status" value="2"/>
</dbReference>
<sequence length="537" mass="59280">MKKTKIIASLFTLLFIGLITISISCVDNEEIKPYQYPEPFLEGFSPTSGVPGTSVTITGTDFGDYSKAVTVYFNGIATTEDDLVSVTNNQMVVKVPQETTEGIGTVEVKVWTYNKIAEGDFTVLPSATYDRIEPIEGKPGDELTIYGENFGDDQSQVSVLFKSDITAEIVSFSSTEIKVIVPEEGITGPISVKIGVQELVTQAFSYPLVGLDFMFDEAANNEGWEAGNNSTYEVSNGSFNVNFDMNAAKRRADLKLTNNAKVNVGSFPILAIKLNKPQSGNFILDTNFGSYKNGSNNWEGIIHGDIYYYDLTSTFGASNTLSLTEDTEFSTFQFKIADIITDETGYSVDWVRSFESLNALKEYTELPNGKFSYHFNDANPTEYWVGKQGANNIIEDGKLKVTFAAGQSKRRADLSYIEGATFPADSPNGLWRYSEEYPILALKIAFTGTGLPTLGTGNIKLDRFNGAQNNAYLTDFIADNVIYYDCAIDGGFTESQDLPSFTFKIADITSTEETGYELDWIQSFKNVEELQAYIQSH</sequence>
<dbReference type="Pfam" id="PF16351">
    <property type="entry name" value="DUF4979"/>
    <property type="match status" value="1"/>
</dbReference>
<dbReference type="STRING" id="996801.BW723_05850"/>
<keyword evidence="3" id="KW-1185">Reference proteome</keyword>
<dbReference type="InterPro" id="IPR002909">
    <property type="entry name" value="IPT_dom"/>
</dbReference>
<dbReference type="OrthoDB" id="633200at2"/>
<dbReference type="InterPro" id="IPR014756">
    <property type="entry name" value="Ig_E-set"/>
</dbReference>
<evidence type="ECO:0000313" key="3">
    <source>
        <dbReference type="Proteomes" id="UP000092612"/>
    </source>
</evidence>
<dbReference type="Pfam" id="PF01833">
    <property type="entry name" value="TIG"/>
    <property type="match status" value="2"/>
</dbReference>
<dbReference type="AlphaFoldDB" id="A0A1B8TYQ1"/>
<evidence type="ECO:0000259" key="1">
    <source>
        <dbReference type="SMART" id="SM00429"/>
    </source>
</evidence>
<dbReference type="PROSITE" id="PS51257">
    <property type="entry name" value="PROKAR_LIPOPROTEIN"/>
    <property type="match status" value="1"/>
</dbReference>
<reference evidence="3" key="1">
    <citation type="submission" date="2016-02" db="EMBL/GenBank/DDBJ databases">
        <title>Paenibacillus sp. LPB0068, isolated from Crassostrea gigas.</title>
        <authorList>
            <person name="Shin S.-K."/>
            <person name="Yi H."/>
        </authorList>
    </citation>
    <scope>NUCLEOTIDE SEQUENCE [LARGE SCALE GENOMIC DNA]</scope>
    <source>
        <strain evidence="3">KCTC 23969</strain>
    </source>
</reference>
<dbReference type="RefSeq" id="WP_068360919.1">
    <property type="nucleotide sequence ID" value="NZ_CP019337.1"/>
</dbReference>
<accession>A0A1B8TYQ1</accession>
<feature type="domain" description="IPT/TIG" evidence="1">
    <location>
        <begin position="38"/>
        <end position="122"/>
    </location>
</feature>
<proteinExistence type="predicted"/>
<dbReference type="SUPFAM" id="SSF81296">
    <property type="entry name" value="E set domains"/>
    <property type="match status" value="2"/>
</dbReference>
<gene>
    <name evidence="2" type="ORF">LPB301_09870</name>
</gene>
<dbReference type="InterPro" id="IPR032502">
    <property type="entry name" value="DUF4979"/>
</dbReference>
<dbReference type="CDD" id="cd00102">
    <property type="entry name" value="IPT"/>
    <property type="match status" value="2"/>
</dbReference>
<organism evidence="2 3">
    <name type="scientific">Polaribacter reichenbachii</name>
    <dbReference type="NCBI Taxonomy" id="996801"/>
    <lineage>
        <taxon>Bacteria</taxon>
        <taxon>Pseudomonadati</taxon>
        <taxon>Bacteroidota</taxon>
        <taxon>Flavobacteriia</taxon>
        <taxon>Flavobacteriales</taxon>
        <taxon>Flavobacteriaceae</taxon>
    </lineage>
</organism>
<dbReference type="Proteomes" id="UP000092612">
    <property type="component" value="Unassembled WGS sequence"/>
</dbReference>
<dbReference type="InterPro" id="IPR013783">
    <property type="entry name" value="Ig-like_fold"/>
</dbReference>
<dbReference type="KEGG" id="prn:BW723_05850"/>
<dbReference type="EMBL" id="LSFL01000034">
    <property type="protein sequence ID" value="OBY64722.1"/>
    <property type="molecule type" value="Genomic_DNA"/>
</dbReference>
<dbReference type="SMART" id="SM00429">
    <property type="entry name" value="IPT"/>
    <property type="match status" value="2"/>
</dbReference>
<protein>
    <recommendedName>
        <fullName evidence="1">IPT/TIG domain-containing protein</fullName>
    </recommendedName>
</protein>